<comment type="caution">
    <text evidence="7">The sequence shown here is derived from an EMBL/GenBank/DDBJ whole genome shotgun (WGS) entry which is preliminary data.</text>
</comment>
<dbReference type="AlphaFoldDB" id="A0A1Q9DG41"/>
<evidence type="ECO:0000256" key="1">
    <source>
        <dbReference type="ARBA" id="ARBA00004496"/>
    </source>
</evidence>
<keyword evidence="2" id="KW-0963">Cytoplasm</keyword>
<comment type="subcellular location">
    <subcellularLocation>
        <location evidence="1">Cytoplasm</location>
    </subcellularLocation>
</comment>
<dbReference type="Gene3D" id="3.90.175.10">
    <property type="entry name" value="Diphtheria Toxin, domain 1"/>
    <property type="match status" value="1"/>
</dbReference>
<dbReference type="InterPro" id="IPR003593">
    <property type="entry name" value="AAA+_ATPase"/>
</dbReference>
<keyword evidence="7" id="KW-0034">Amyloid</keyword>
<name>A0A1Q9DG41_SYMMI</name>
<gene>
    <name evidence="7" type="primary">NEW1</name>
    <name evidence="7" type="ORF">AK812_SmicGene23868</name>
</gene>
<dbReference type="OMA" id="LANSCKW"/>
<dbReference type="SUPFAM" id="SSF56399">
    <property type="entry name" value="ADP-ribosylation"/>
    <property type="match status" value="1"/>
</dbReference>
<dbReference type="SMART" id="SM00382">
    <property type="entry name" value="AAA"/>
    <property type="match status" value="2"/>
</dbReference>
<feature type="domain" description="ABC transporter" evidence="6">
    <location>
        <begin position="333"/>
        <end position="661"/>
    </location>
</feature>
<evidence type="ECO:0000256" key="4">
    <source>
        <dbReference type="ARBA" id="ARBA00022741"/>
    </source>
</evidence>
<dbReference type="InterPro" id="IPR027417">
    <property type="entry name" value="P-loop_NTPase"/>
</dbReference>
<sequence>MSATEENLRQLLAPVLDTLGAATFEYVVSAAACLLQDVQELSSKDLAKCKEDLKEFLFPYLQEASLSEEIVDALVQVPGDRKDEVDVRPDCLCRLENLTLLYGGGMKPLLRKATLDLQRSHRYGLVGNNGRGKTTLMSKLASGHFELKGLSRCYIQYEAILDGVDPAMACAEYMRLRSGVADVPGLEKLQPGLTLEQLSGGWRMRLALACGLAGDADLYLLDEPTNHLDSASRDWLQECLAKSSKTMMIISHDHRFLEAVCTDIIHITDDGRLDYHHSWSERAMQLLAKASDVNLSGVTSKVPDATPALGEASDAFSFPNPGVEGLPRVLASLTECSFRYAGQPELALTSASLELTKRCRIGVVGGNGAGKSTLLGLLARDLLPTCESDDAVWHHEDVRLAYIAQQHFYHLSEHLAGTAVEYIQSRFGSGWDEELRLRLLSKASQRVLAGRHGGRPFYWDEVSKSWKGREVAEILEKKAEAGRLLYKVRWKMQPGEEQAGVLVHDTWETSHRLRQMGAEMLCVAFDSRAAYGRMAARPLSCEEVLKHLGAVGLTDRMAQRPIRSLSAGEMSKLVLAAALWIKPHVILLDEPTNFLDPSAIVALEAGLRSFQGGVVVVSHNAEFLQKLCTSFWSLERGRLSILDRNGEDKSGRIRSKLCEQRPKQEEQLARERKAVEPVLQVKPENVGHVLSRTMVVEIFQHFLNFTLPSDAIQLAAEMFMMLAEERFPARGEDWLAAVLEAVLHVGSYTLHEELGLAGMSPILVALVKSLLARGAVSGVDYGAHLGATFACDLHRLQFRAKASCYGGCCYCGVDLAPEEVDAHGRKCHLSPFRFGRPLARANSKGSADVLVFEMFHGTSPECASAIERQGFKPSVGGMLGPGIYCSRDLRKARKYGSVVLRLAVSLGRVITINYRGHPLQTTWQTEDGGSFDAAWVPPRCGVVPSGLEENCVRSPSQIEVLGRVITGSETVF</sequence>
<evidence type="ECO:0000256" key="3">
    <source>
        <dbReference type="ARBA" id="ARBA00022737"/>
    </source>
</evidence>
<dbReference type="EMBL" id="LSRX01000555">
    <property type="protein sequence ID" value="OLP94138.1"/>
    <property type="molecule type" value="Genomic_DNA"/>
</dbReference>
<dbReference type="CDD" id="cd03221">
    <property type="entry name" value="ABCF_EF-3"/>
    <property type="match status" value="1"/>
</dbReference>
<reference evidence="7 8" key="1">
    <citation type="submission" date="2016-02" db="EMBL/GenBank/DDBJ databases">
        <title>Genome analysis of coral dinoflagellate symbionts highlights evolutionary adaptations to a symbiotic lifestyle.</title>
        <authorList>
            <person name="Aranda M."/>
            <person name="Li Y."/>
            <person name="Liew Y.J."/>
            <person name="Baumgarten S."/>
            <person name="Simakov O."/>
            <person name="Wilson M."/>
            <person name="Piel J."/>
            <person name="Ashoor H."/>
            <person name="Bougouffa S."/>
            <person name="Bajic V.B."/>
            <person name="Ryu T."/>
            <person name="Ravasi T."/>
            <person name="Bayer T."/>
            <person name="Micklem G."/>
            <person name="Kim H."/>
            <person name="Bhak J."/>
            <person name="Lajeunesse T.C."/>
            <person name="Voolstra C.R."/>
        </authorList>
    </citation>
    <scope>NUCLEOTIDE SEQUENCE [LARGE SCALE GENOMIC DNA]</scope>
    <source>
        <strain evidence="7 8">CCMP2467</strain>
    </source>
</reference>
<evidence type="ECO:0000256" key="5">
    <source>
        <dbReference type="ARBA" id="ARBA00022840"/>
    </source>
</evidence>
<dbReference type="PANTHER" id="PTHR19211">
    <property type="entry name" value="ATP-BINDING TRANSPORT PROTEIN-RELATED"/>
    <property type="match status" value="1"/>
</dbReference>
<accession>A0A1Q9DG41</accession>
<evidence type="ECO:0000256" key="2">
    <source>
        <dbReference type="ARBA" id="ARBA00022490"/>
    </source>
</evidence>
<evidence type="ECO:0000313" key="8">
    <source>
        <dbReference type="Proteomes" id="UP000186817"/>
    </source>
</evidence>
<keyword evidence="7" id="KW-0640">Prion</keyword>
<dbReference type="Pfam" id="PF00005">
    <property type="entry name" value="ABC_tran"/>
    <property type="match status" value="2"/>
</dbReference>
<dbReference type="GO" id="GO:0005524">
    <property type="term" value="F:ATP binding"/>
    <property type="evidence" value="ECO:0007669"/>
    <property type="project" value="UniProtKB-KW"/>
</dbReference>
<dbReference type="SUPFAM" id="SSF52540">
    <property type="entry name" value="P-loop containing nucleoside triphosphate hydrolases"/>
    <property type="match status" value="2"/>
</dbReference>
<proteinExistence type="predicted"/>
<keyword evidence="3" id="KW-0677">Repeat</keyword>
<dbReference type="PROSITE" id="PS50893">
    <property type="entry name" value="ABC_TRANSPORTER_2"/>
    <property type="match status" value="2"/>
</dbReference>
<protein>
    <submittedName>
        <fullName evidence="7">[NU+] prion formation protein 1</fullName>
    </submittedName>
</protein>
<feature type="domain" description="ABC transporter" evidence="6">
    <location>
        <begin position="93"/>
        <end position="295"/>
    </location>
</feature>
<keyword evidence="4" id="KW-0547">Nucleotide-binding</keyword>
<dbReference type="GO" id="GO:0016887">
    <property type="term" value="F:ATP hydrolysis activity"/>
    <property type="evidence" value="ECO:0007669"/>
    <property type="project" value="InterPro"/>
</dbReference>
<dbReference type="InterPro" id="IPR050611">
    <property type="entry name" value="ABCF"/>
</dbReference>
<keyword evidence="5" id="KW-0067">ATP-binding</keyword>
<organism evidence="7 8">
    <name type="scientific">Symbiodinium microadriaticum</name>
    <name type="common">Dinoflagellate</name>
    <name type="synonym">Zooxanthella microadriatica</name>
    <dbReference type="NCBI Taxonomy" id="2951"/>
    <lineage>
        <taxon>Eukaryota</taxon>
        <taxon>Sar</taxon>
        <taxon>Alveolata</taxon>
        <taxon>Dinophyceae</taxon>
        <taxon>Suessiales</taxon>
        <taxon>Symbiodiniaceae</taxon>
        <taxon>Symbiodinium</taxon>
    </lineage>
</organism>
<evidence type="ECO:0000313" key="7">
    <source>
        <dbReference type="EMBL" id="OLP94138.1"/>
    </source>
</evidence>
<dbReference type="InterPro" id="IPR003439">
    <property type="entry name" value="ABC_transporter-like_ATP-bd"/>
</dbReference>
<dbReference type="GO" id="GO:0005737">
    <property type="term" value="C:cytoplasm"/>
    <property type="evidence" value="ECO:0007669"/>
    <property type="project" value="UniProtKB-SubCell"/>
</dbReference>
<dbReference type="OrthoDB" id="2110130at2759"/>
<dbReference type="InterPro" id="IPR017871">
    <property type="entry name" value="ABC_transporter-like_CS"/>
</dbReference>
<dbReference type="PANTHER" id="PTHR19211:SF14">
    <property type="entry name" value="ATP-BINDING CASSETTE SUB-FAMILY F MEMBER 1"/>
    <property type="match status" value="1"/>
</dbReference>
<dbReference type="Gene3D" id="2.40.50.990">
    <property type="match status" value="1"/>
</dbReference>
<dbReference type="Gene3D" id="3.40.50.300">
    <property type="entry name" value="P-loop containing nucleotide triphosphate hydrolases"/>
    <property type="match status" value="2"/>
</dbReference>
<dbReference type="Proteomes" id="UP000186817">
    <property type="component" value="Unassembled WGS sequence"/>
</dbReference>
<keyword evidence="8" id="KW-1185">Reference proteome</keyword>
<evidence type="ECO:0000259" key="6">
    <source>
        <dbReference type="PROSITE" id="PS50893"/>
    </source>
</evidence>
<dbReference type="InterPro" id="IPR047038">
    <property type="entry name" value="eEF3_chromodomain-like_sf"/>
</dbReference>
<dbReference type="PROSITE" id="PS00211">
    <property type="entry name" value="ABC_TRANSPORTER_1"/>
    <property type="match status" value="2"/>
</dbReference>